<evidence type="ECO:0000313" key="2">
    <source>
        <dbReference type="EMBL" id="EKX39953.1"/>
    </source>
</evidence>
<feature type="compositionally biased region" description="Basic and acidic residues" evidence="1">
    <location>
        <begin position="195"/>
        <end position="210"/>
    </location>
</feature>
<organism evidence="2">
    <name type="scientific">Guillardia theta (strain CCMP2712)</name>
    <name type="common">Cryptophyte</name>
    <dbReference type="NCBI Taxonomy" id="905079"/>
    <lineage>
        <taxon>Eukaryota</taxon>
        <taxon>Cryptophyceae</taxon>
        <taxon>Pyrenomonadales</taxon>
        <taxon>Geminigeraceae</taxon>
        <taxon>Guillardia</taxon>
    </lineage>
</organism>
<dbReference type="PaxDb" id="55529-EKX39953"/>
<dbReference type="HOGENOM" id="CLU_1211773_0_0_1"/>
<evidence type="ECO:0000313" key="4">
    <source>
        <dbReference type="Proteomes" id="UP000011087"/>
    </source>
</evidence>
<dbReference type="EnsemblProtists" id="EKX39953">
    <property type="protein sequence ID" value="EKX39953"/>
    <property type="gene ID" value="GUITHDRAFT_143114"/>
</dbReference>
<dbReference type="GeneID" id="17296716"/>
<dbReference type="KEGG" id="gtt:GUITHDRAFT_143114"/>
<dbReference type="RefSeq" id="XP_005826933.1">
    <property type="nucleotide sequence ID" value="XM_005826876.1"/>
</dbReference>
<feature type="compositionally biased region" description="Polar residues" evidence="1">
    <location>
        <begin position="131"/>
        <end position="150"/>
    </location>
</feature>
<reference evidence="3" key="3">
    <citation type="submission" date="2015-06" db="UniProtKB">
        <authorList>
            <consortium name="EnsemblProtists"/>
        </authorList>
    </citation>
    <scope>IDENTIFICATION</scope>
</reference>
<evidence type="ECO:0000256" key="1">
    <source>
        <dbReference type="SAM" id="MobiDB-lite"/>
    </source>
</evidence>
<gene>
    <name evidence="2" type="ORF">GUITHDRAFT_143114</name>
</gene>
<proteinExistence type="predicted"/>
<name>L1IUP4_GUITC</name>
<accession>L1IUP4</accession>
<feature type="compositionally biased region" description="Basic and acidic residues" evidence="1">
    <location>
        <begin position="219"/>
        <end position="229"/>
    </location>
</feature>
<feature type="region of interest" description="Disordered" evidence="1">
    <location>
        <begin position="131"/>
        <end position="229"/>
    </location>
</feature>
<feature type="region of interest" description="Disordered" evidence="1">
    <location>
        <begin position="24"/>
        <end position="47"/>
    </location>
</feature>
<feature type="compositionally biased region" description="Polar residues" evidence="1">
    <location>
        <begin position="24"/>
        <end position="41"/>
    </location>
</feature>
<evidence type="ECO:0000313" key="3">
    <source>
        <dbReference type="EnsemblProtists" id="EKX39953"/>
    </source>
</evidence>
<keyword evidence="4" id="KW-1185">Reference proteome</keyword>
<dbReference type="EMBL" id="JH993035">
    <property type="protein sequence ID" value="EKX39953.1"/>
    <property type="molecule type" value="Genomic_DNA"/>
</dbReference>
<reference evidence="4" key="2">
    <citation type="submission" date="2012-11" db="EMBL/GenBank/DDBJ databases">
        <authorList>
            <person name="Kuo A."/>
            <person name="Curtis B.A."/>
            <person name="Tanifuji G."/>
            <person name="Burki F."/>
            <person name="Gruber A."/>
            <person name="Irimia M."/>
            <person name="Maruyama S."/>
            <person name="Arias M.C."/>
            <person name="Ball S.G."/>
            <person name="Gile G.H."/>
            <person name="Hirakawa Y."/>
            <person name="Hopkins J.F."/>
            <person name="Rensing S.A."/>
            <person name="Schmutz J."/>
            <person name="Symeonidi A."/>
            <person name="Elias M."/>
            <person name="Eveleigh R.J."/>
            <person name="Herman E.K."/>
            <person name="Klute M.J."/>
            <person name="Nakayama T."/>
            <person name="Obornik M."/>
            <person name="Reyes-Prieto A."/>
            <person name="Armbrust E.V."/>
            <person name="Aves S.J."/>
            <person name="Beiko R.G."/>
            <person name="Coutinho P."/>
            <person name="Dacks J.B."/>
            <person name="Durnford D.G."/>
            <person name="Fast N.M."/>
            <person name="Green B.R."/>
            <person name="Grisdale C."/>
            <person name="Hempe F."/>
            <person name="Henrissat B."/>
            <person name="Hoppner M.P."/>
            <person name="Ishida K.-I."/>
            <person name="Kim E."/>
            <person name="Koreny L."/>
            <person name="Kroth P.G."/>
            <person name="Liu Y."/>
            <person name="Malik S.-B."/>
            <person name="Maier U.G."/>
            <person name="McRose D."/>
            <person name="Mock T."/>
            <person name="Neilson J.A."/>
            <person name="Onodera N.T."/>
            <person name="Poole A.M."/>
            <person name="Pritham E.J."/>
            <person name="Richards T.A."/>
            <person name="Rocap G."/>
            <person name="Roy S.W."/>
            <person name="Sarai C."/>
            <person name="Schaack S."/>
            <person name="Shirato S."/>
            <person name="Slamovits C.H."/>
            <person name="Spencer D.F."/>
            <person name="Suzuki S."/>
            <person name="Worden A.Z."/>
            <person name="Zauner S."/>
            <person name="Barry K."/>
            <person name="Bell C."/>
            <person name="Bharti A.K."/>
            <person name="Crow J.A."/>
            <person name="Grimwood J."/>
            <person name="Kramer R."/>
            <person name="Lindquist E."/>
            <person name="Lucas S."/>
            <person name="Salamov A."/>
            <person name="McFadden G.I."/>
            <person name="Lane C.E."/>
            <person name="Keeling P.J."/>
            <person name="Gray M.W."/>
            <person name="Grigoriev I.V."/>
            <person name="Archibald J.M."/>
        </authorList>
    </citation>
    <scope>NUCLEOTIDE SEQUENCE</scope>
    <source>
        <strain evidence="4">CCMP2712</strain>
    </source>
</reference>
<protein>
    <submittedName>
        <fullName evidence="2 3">Uncharacterized protein</fullName>
    </submittedName>
</protein>
<reference evidence="2 4" key="1">
    <citation type="journal article" date="2012" name="Nature">
        <title>Algal genomes reveal evolutionary mosaicism and the fate of nucleomorphs.</title>
        <authorList>
            <consortium name="DOE Joint Genome Institute"/>
            <person name="Curtis B.A."/>
            <person name="Tanifuji G."/>
            <person name="Burki F."/>
            <person name="Gruber A."/>
            <person name="Irimia M."/>
            <person name="Maruyama S."/>
            <person name="Arias M.C."/>
            <person name="Ball S.G."/>
            <person name="Gile G.H."/>
            <person name="Hirakawa Y."/>
            <person name="Hopkins J.F."/>
            <person name="Kuo A."/>
            <person name="Rensing S.A."/>
            <person name="Schmutz J."/>
            <person name="Symeonidi A."/>
            <person name="Elias M."/>
            <person name="Eveleigh R.J."/>
            <person name="Herman E.K."/>
            <person name="Klute M.J."/>
            <person name="Nakayama T."/>
            <person name="Obornik M."/>
            <person name="Reyes-Prieto A."/>
            <person name="Armbrust E.V."/>
            <person name="Aves S.J."/>
            <person name="Beiko R.G."/>
            <person name="Coutinho P."/>
            <person name="Dacks J.B."/>
            <person name="Durnford D.G."/>
            <person name="Fast N.M."/>
            <person name="Green B.R."/>
            <person name="Grisdale C.J."/>
            <person name="Hempel F."/>
            <person name="Henrissat B."/>
            <person name="Hoppner M.P."/>
            <person name="Ishida K."/>
            <person name="Kim E."/>
            <person name="Koreny L."/>
            <person name="Kroth P.G."/>
            <person name="Liu Y."/>
            <person name="Malik S.B."/>
            <person name="Maier U.G."/>
            <person name="McRose D."/>
            <person name="Mock T."/>
            <person name="Neilson J.A."/>
            <person name="Onodera N.T."/>
            <person name="Poole A.M."/>
            <person name="Pritham E.J."/>
            <person name="Richards T.A."/>
            <person name="Rocap G."/>
            <person name="Roy S.W."/>
            <person name="Sarai C."/>
            <person name="Schaack S."/>
            <person name="Shirato S."/>
            <person name="Slamovits C.H."/>
            <person name="Spencer D.F."/>
            <person name="Suzuki S."/>
            <person name="Worden A.Z."/>
            <person name="Zauner S."/>
            <person name="Barry K."/>
            <person name="Bell C."/>
            <person name="Bharti A.K."/>
            <person name="Crow J.A."/>
            <person name="Grimwood J."/>
            <person name="Kramer R."/>
            <person name="Lindquist E."/>
            <person name="Lucas S."/>
            <person name="Salamov A."/>
            <person name="McFadden G.I."/>
            <person name="Lane C.E."/>
            <person name="Keeling P.J."/>
            <person name="Gray M.W."/>
            <person name="Grigoriev I.V."/>
            <person name="Archibald J.M."/>
        </authorList>
    </citation>
    <scope>NUCLEOTIDE SEQUENCE</scope>
    <source>
        <strain evidence="2 4">CCMP2712</strain>
    </source>
</reference>
<dbReference type="AlphaFoldDB" id="L1IUP4"/>
<sequence>MDFFLLACTGEKNVFTVQECCTPSWTRPSWSRSKSNSTTPRSAGRLLSAEVHGPPSRIELFCEDHEEEEGELLPSSRRLAPVALKPATHGNHQQAFHQNLWSSKAAAEQPDHNGPALDRIESESMLLHQLQPSNPTTAEPTPRSVNFSRNHTPRQTREAAAQPSRSEASRVSKAQDVILIECDIVSPASAPPTHRGHEESQGEESNERQEQVPSQSPMKQEDRETFLWA</sequence>
<dbReference type="Proteomes" id="UP000011087">
    <property type="component" value="Unassembled WGS sequence"/>
</dbReference>